<dbReference type="EMBL" id="CP038231">
    <property type="protein sequence ID" value="QDH13225.1"/>
    <property type="molecule type" value="Genomic_DNA"/>
</dbReference>
<organism evidence="1 2">
    <name type="scientific">Formicincola oecophyllae</name>
    <dbReference type="NCBI Taxonomy" id="2558361"/>
    <lineage>
        <taxon>Bacteria</taxon>
        <taxon>Pseudomonadati</taxon>
        <taxon>Pseudomonadota</taxon>
        <taxon>Alphaproteobacteria</taxon>
        <taxon>Acetobacterales</taxon>
        <taxon>Acetobacteraceae</taxon>
        <taxon>Formicincola</taxon>
    </lineage>
</organism>
<protein>
    <submittedName>
        <fullName evidence="1">Type I-F CRISPR-associated protein Csy3</fullName>
    </submittedName>
</protein>
<evidence type="ECO:0000313" key="2">
    <source>
        <dbReference type="Proteomes" id="UP000318709"/>
    </source>
</evidence>
<dbReference type="Proteomes" id="UP000318709">
    <property type="component" value="Chromosome"/>
</dbReference>
<dbReference type="Pfam" id="PF09615">
    <property type="entry name" value="Cas_Csy3"/>
    <property type="match status" value="1"/>
</dbReference>
<dbReference type="OrthoDB" id="240864at2"/>
<dbReference type="InterPro" id="IPR013399">
    <property type="entry name" value="CRISPR-assoc_prot_Csy3"/>
</dbReference>
<dbReference type="RefSeq" id="WP_141442887.1">
    <property type="nucleotide sequence ID" value="NZ_CP038231.1"/>
</dbReference>
<dbReference type="AlphaFoldDB" id="A0A4Y6UAS1"/>
<dbReference type="CDD" id="cd09737">
    <property type="entry name" value="Csy3_I-F"/>
    <property type="match status" value="1"/>
</dbReference>
<accession>A0A4Y6UAS1</accession>
<evidence type="ECO:0000313" key="1">
    <source>
        <dbReference type="EMBL" id="QDH13225.1"/>
    </source>
</evidence>
<reference evidence="1 2" key="1">
    <citation type="submission" date="2019-03" db="EMBL/GenBank/DDBJ databases">
        <title>The complete genome sequence of Swingsia_sp. F3b2 LMG30590(T).</title>
        <authorList>
            <person name="Chua K.-O."/>
            <person name="Chan K.-G."/>
            <person name="See-Too W.-S."/>
        </authorList>
    </citation>
    <scope>NUCLEOTIDE SEQUENCE [LARGE SCALE GENOMIC DNA]</scope>
    <source>
        <strain evidence="1 2">F3b2</strain>
    </source>
</reference>
<dbReference type="KEGG" id="swf:E3E12_02315"/>
<proteinExistence type="predicted"/>
<sequence length="349" mass="38503">MAKSPFLPSVLAFERKLAPSDALFLQGEWSKRQEPFTRPVVLNEKSVRGTISNRDTKEEDCAKPNLQTVDNAALDPECDTLKVVFTLRVLPGLATPSACNSLPYAKKLQEAVQQCLKQKELDEVGRRYAANLANGRFLWRNRLGAQEVAVKVTVLGQDGKPVQSWDFNALDQSLKAFPAKGTDPKVDELGSAITKALAGGQALLLQVEAWVCLGAGQDVFPSQELILKADSSKEKKEEKKKGGKSRVLYQVAYQGGHAAGMHSQKLGNAIRTIDTWYPHAEENGNRPIAVEPYGAVTVQGHAWRAPKDGKRDFYNLIDNWMEKDKVPEETDRQFVMAVLIRGGVFGGKE</sequence>
<name>A0A4Y6UAS1_9PROT</name>
<gene>
    <name evidence="1" type="primary">csy3</name>
    <name evidence="1" type="ORF">E3E12_02315</name>
</gene>
<dbReference type="NCBIfam" id="TIGR02566">
    <property type="entry name" value="cas_Csy3"/>
    <property type="match status" value="1"/>
</dbReference>
<keyword evidence="2" id="KW-1185">Reference proteome</keyword>